<sequence>MFVIDKIGSRQQEKCSAFYKLYEQLNNLYFNFLEKDRTYYLLTHE</sequence>
<dbReference type="EMBL" id="FLUL01000001">
    <property type="protein sequence ID" value="SBW04168.1"/>
    <property type="molecule type" value="Genomic_DNA"/>
</dbReference>
<protein>
    <submittedName>
        <fullName evidence="1">Uncharacterized protein</fullName>
    </submittedName>
</protein>
<dbReference type="AlphaFoldDB" id="A0A212JXR2"/>
<reference evidence="1" key="1">
    <citation type="submission" date="2016-04" db="EMBL/GenBank/DDBJ databases">
        <authorList>
            <person name="Evans L.H."/>
            <person name="Alamgir A."/>
            <person name="Owens N."/>
            <person name="Weber N.D."/>
            <person name="Virtaneva K."/>
            <person name="Barbian K."/>
            <person name="Babar A."/>
            <person name="Rosenke K."/>
        </authorList>
    </citation>
    <scope>NUCLEOTIDE SEQUENCE</scope>
    <source>
        <strain evidence="1">86-2</strain>
    </source>
</reference>
<organism evidence="1">
    <name type="scientific">uncultured Dysgonomonas sp</name>
    <dbReference type="NCBI Taxonomy" id="206096"/>
    <lineage>
        <taxon>Bacteria</taxon>
        <taxon>Pseudomonadati</taxon>
        <taxon>Bacteroidota</taxon>
        <taxon>Bacteroidia</taxon>
        <taxon>Bacteroidales</taxon>
        <taxon>Dysgonomonadaceae</taxon>
        <taxon>Dysgonomonas</taxon>
        <taxon>environmental samples</taxon>
    </lineage>
</organism>
<accession>A0A212JXR2</accession>
<name>A0A212JXR2_9BACT</name>
<proteinExistence type="predicted"/>
<gene>
    <name evidence="1" type="ORF">KL86DYS2_12565</name>
</gene>
<evidence type="ECO:0000313" key="1">
    <source>
        <dbReference type="EMBL" id="SBW04168.1"/>
    </source>
</evidence>